<proteinExistence type="predicted"/>
<reference evidence="4 5" key="1">
    <citation type="submission" date="2018-08" db="EMBL/GenBank/DDBJ databases">
        <title>Meiothermus luteus KCTC 52599 genome sequencing project.</title>
        <authorList>
            <person name="Da Costa M.S."/>
            <person name="Albuquerque L."/>
            <person name="Raposo P."/>
            <person name="Froufe H.J.C."/>
            <person name="Barroso C.S."/>
            <person name="Egas C."/>
        </authorList>
    </citation>
    <scope>NUCLEOTIDE SEQUENCE [LARGE SCALE GENOMIC DNA]</scope>
    <source>
        <strain evidence="4 5">KCTC 52599</strain>
    </source>
</reference>
<evidence type="ECO:0000256" key="2">
    <source>
        <dbReference type="ARBA" id="ARBA00022801"/>
    </source>
</evidence>
<evidence type="ECO:0000256" key="1">
    <source>
        <dbReference type="ARBA" id="ARBA00022723"/>
    </source>
</evidence>
<dbReference type="PROSITE" id="PS51318">
    <property type="entry name" value="TAT"/>
    <property type="match status" value="1"/>
</dbReference>
<sequence length="288" mass="31262">MLSRRRLLTLLGLGAVGVAAFWARAAAYRFEISRYRRVLLGLERPLRVVQMSDLHYGALVHAGSVRAWVAAANAQSPDLVVITGDLVDSGVRLPGLGVLYRAATPDLEALLEALGQLRAPLGVYAVWGNHDNSLPEVKRRLAKALPRYGVEPLSNRGVWVREDLYLSGVEDYWAEEADPRAALAGYRPGRASLALAHNPDYWDFYYGLPVSLVLSGHTHGGQVYLPGLGAPWTPSYYGQSYLGGFYSPGYSPASPPVHGFVSRGLGVTLLPLRVNAPAELVVFDFVPG</sequence>
<dbReference type="GO" id="GO:0016020">
    <property type="term" value="C:membrane"/>
    <property type="evidence" value="ECO:0007669"/>
    <property type="project" value="GOC"/>
</dbReference>
<dbReference type="InterPro" id="IPR004843">
    <property type="entry name" value="Calcineurin-like_PHP"/>
</dbReference>
<dbReference type="GO" id="GO:0009245">
    <property type="term" value="P:lipid A biosynthetic process"/>
    <property type="evidence" value="ECO:0007669"/>
    <property type="project" value="TreeGrafter"/>
</dbReference>
<dbReference type="Gene3D" id="3.60.21.10">
    <property type="match status" value="1"/>
</dbReference>
<feature type="domain" description="Calcineurin-like phosphoesterase" evidence="3">
    <location>
        <begin position="46"/>
        <end position="220"/>
    </location>
</feature>
<evidence type="ECO:0000313" key="5">
    <source>
        <dbReference type="Proteomes" id="UP000265800"/>
    </source>
</evidence>
<dbReference type="Proteomes" id="UP000265800">
    <property type="component" value="Unassembled WGS sequence"/>
</dbReference>
<dbReference type="PANTHER" id="PTHR31302:SF31">
    <property type="entry name" value="PHOSPHODIESTERASE YAEI"/>
    <property type="match status" value="1"/>
</dbReference>
<dbReference type="AlphaFoldDB" id="A0A399EUR4"/>
<dbReference type="InterPro" id="IPR051158">
    <property type="entry name" value="Metallophosphoesterase_sf"/>
</dbReference>
<dbReference type="PANTHER" id="PTHR31302">
    <property type="entry name" value="TRANSMEMBRANE PROTEIN WITH METALLOPHOSPHOESTERASE DOMAIN-RELATED"/>
    <property type="match status" value="1"/>
</dbReference>
<dbReference type="GO" id="GO:0008758">
    <property type="term" value="F:UDP-2,3-diacylglucosamine hydrolase activity"/>
    <property type="evidence" value="ECO:0007669"/>
    <property type="project" value="TreeGrafter"/>
</dbReference>
<organism evidence="4 5">
    <name type="scientific">Meiothermus luteus</name>
    <dbReference type="NCBI Taxonomy" id="2026184"/>
    <lineage>
        <taxon>Bacteria</taxon>
        <taxon>Thermotogati</taxon>
        <taxon>Deinococcota</taxon>
        <taxon>Deinococci</taxon>
        <taxon>Thermales</taxon>
        <taxon>Thermaceae</taxon>
        <taxon>Meiothermus</taxon>
    </lineage>
</organism>
<dbReference type="RefSeq" id="WP_119359703.1">
    <property type="nucleotide sequence ID" value="NZ_QWKZ01000024.1"/>
</dbReference>
<dbReference type="OrthoDB" id="9780884at2"/>
<accession>A0A399EUR4</accession>
<dbReference type="EMBL" id="QWKZ01000024">
    <property type="protein sequence ID" value="RIH87226.1"/>
    <property type="molecule type" value="Genomic_DNA"/>
</dbReference>
<dbReference type="InterPro" id="IPR029052">
    <property type="entry name" value="Metallo-depent_PP-like"/>
</dbReference>
<protein>
    <submittedName>
        <fullName evidence="4">3',5'-cyclic adenosine monophosphate phosphodiesterase CpdA</fullName>
        <ecNumber evidence="4">3.1.4.53</ecNumber>
    </submittedName>
</protein>
<keyword evidence="2 4" id="KW-0378">Hydrolase</keyword>
<keyword evidence="5" id="KW-1185">Reference proteome</keyword>
<dbReference type="EC" id="3.1.4.53" evidence="4"/>
<evidence type="ECO:0000313" key="4">
    <source>
        <dbReference type="EMBL" id="RIH87226.1"/>
    </source>
</evidence>
<dbReference type="InterPro" id="IPR006311">
    <property type="entry name" value="TAT_signal"/>
</dbReference>
<gene>
    <name evidence="4" type="primary">cpdA_1</name>
    <name evidence="4" type="ORF">Mlute_01041</name>
</gene>
<dbReference type="GO" id="GO:0046872">
    <property type="term" value="F:metal ion binding"/>
    <property type="evidence" value="ECO:0007669"/>
    <property type="project" value="UniProtKB-KW"/>
</dbReference>
<name>A0A399EUR4_9DEIN</name>
<dbReference type="CDD" id="cd07385">
    <property type="entry name" value="MPP_YkuE_C"/>
    <property type="match status" value="1"/>
</dbReference>
<dbReference type="SUPFAM" id="SSF56300">
    <property type="entry name" value="Metallo-dependent phosphatases"/>
    <property type="match status" value="1"/>
</dbReference>
<comment type="caution">
    <text evidence="4">The sequence shown here is derived from an EMBL/GenBank/DDBJ whole genome shotgun (WGS) entry which is preliminary data.</text>
</comment>
<keyword evidence="1" id="KW-0479">Metal-binding</keyword>
<dbReference type="Pfam" id="PF00149">
    <property type="entry name" value="Metallophos"/>
    <property type="match status" value="1"/>
</dbReference>
<evidence type="ECO:0000259" key="3">
    <source>
        <dbReference type="Pfam" id="PF00149"/>
    </source>
</evidence>
<dbReference type="GO" id="GO:0004115">
    <property type="term" value="F:3',5'-cyclic-AMP phosphodiesterase activity"/>
    <property type="evidence" value="ECO:0007669"/>
    <property type="project" value="UniProtKB-EC"/>
</dbReference>